<accession>A0A2S8SV61</accession>
<organism evidence="1 2">
    <name type="scientific">Abditibacterium utsteinense</name>
    <dbReference type="NCBI Taxonomy" id="1960156"/>
    <lineage>
        <taxon>Bacteria</taxon>
        <taxon>Pseudomonadati</taxon>
        <taxon>Abditibacteriota</taxon>
        <taxon>Abditibacteriia</taxon>
        <taxon>Abditibacteriales</taxon>
        <taxon>Abditibacteriaceae</taxon>
        <taxon>Abditibacterium</taxon>
    </lineage>
</organism>
<dbReference type="InParanoid" id="A0A2S8SV61"/>
<reference evidence="1 2" key="1">
    <citation type="journal article" date="2018" name="Syst. Appl. Microbiol.">
        <title>Abditibacterium utsteinense sp. nov., the first cultivated member of candidate phylum FBP, isolated from ice-free Antarctic soil samples.</title>
        <authorList>
            <person name="Tahon G."/>
            <person name="Tytgat B."/>
            <person name="Lebbe L."/>
            <person name="Carlier A."/>
            <person name="Willems A."/>
        </authorList>
    </citation>
    <scope>NUCLEOTIDE SEQUENCE [LARGE SCALE GENOMIC DNA]</scope>
    <source>
        <strain evidence="1 2">LMG 29911</strain>
    </source>
</reference>
<evidence type="ECO:0000313" key="2">
    <source>
        <dbReference type="Proteomes" id="UP000237684"/>
    </source>
</evidence>
<dbReference type="EMBL" id="NIGF01000004">
    <property type="protein sequence ID" value="PQV64680.1"/>
    <property type="molecule type" value="Genomic_DNA"/>
</dbReference>
<dbReference type="AlphaFoldDB" id="A0A2S8SV61"/>
<protein>
    <submittedName>
        <fullName evidence="1">Uncharacterized protein</fullName>
    </submittedName>
</protein>
<proteinExistence type="predicted"/>
<comment type="caution">
    <text evidence="1">The sequence shown here is derived from an EMBL/GenBank/DDBJ whole genome shotgun (WGS) entry which is preliminary data.</text>
</comment>
<dbReference type="Proteomes" id="UP000237684">
    <property type="component" value="Unassembled WGS sequence"/>
</dbReference>
<sequence length="59" mass="6662">MACHVPTNAPHKNEVALHFLWDVISCNRKEVSKPSKRLIFCEISVKSEPKHAPLVILAQ</sequence>
<gene>
    <name evidence="1" type="ORF">B1R32_104174</name>
</gene>
<keyword evidence="2" id="KW-1185">Reference proteome</keyword>
<name>A0A2S8SV61_9BACT</name>
<evidence type="ECO:0000313" key="1">
    <source>
        <dbReference type="EMBL" id="PQV64680.1"/>
    </source>
</evidence>